<dbReference type="RefSeq" id="WP_105014712.1">
    <property type="nucleotide sequence ID" value="NZ_MSCN01000001.1"/>
</dbReference>
<protein>
    <recommendedName>
        <fullName evidence="2">DUF1206 domain-containing protein</fullName>
    </recommendedName>
</protein>
<keyword evidence="1" id="KW-1133">Transmembrane helix</keyword>
<organism evidence="3 4">
    <name type="scientific">Polaribacter porphyrae</name>
    <dbReference type="NCBI Taxonomy" id="1137780"/>
    <lineage>
        <taxon>Bacteria</taxon>
        <taxon>Pseudomonadati</taxon>
        <taxon>Bacteroidota</taxon>
        <taxon>Flavobacteriia</taxon>
        <taxon>Flavobacteriales</taxon>
        <taxon>Flavobacteriaceae</taxon>
    </lineage>
</organism>
<feature type="domain" description="DUF1206" evidence="2">
    <location>
        <begin position="8"/>
        <end position="76"/>
    </location>
</feature>
<evidence type="ECO:0000259" key="2">
    <source>
        <dbReference type="Pfam" id="PF06724"/>
    </source>
</evidence>
<keyword evidence="1" id="KW-0472">Membrane</keyword>
<comment type="caution">
    <text evidence="3">The sequence shown here is derived from an EMBL/GenBank/DDBJ whole genome shotgun (WGS) entry which is preliminary data.</text>
</comment>
<feature type="transmembrane region" description="Helical" evidence="1">
    <location>
        <begin position="53"/>
        <end position="75"/>
    </location>
</feature>
<feature type="transmembrane region" description="Helical" evidence="1">
    <location>
        <begin position="132"/>
        <end position="153"/>
    </location>
</feature>
<name>A0A2S7WLE2_9FLAO</name>
<keyword evidence="1" id="KW-0812">Transmembrane</keyword>
<feature type="transmembrane region" description="Helical" evidence="1">
    <location>
        <begin position="185"/>
        <end position="203"/>
    </location>
</feature>
<dbReference type="Pfam" id="PF06724">
    <property type="entry name" value="DUF1206"/>
    <property type="match status" value="3"/>
</dbReference>
<dbReference type="InterPro" id="IPR009597">
    <property type="entry name" value="DUF1206"/>
</dbReference>
<dbReference type="Proteomes" id="UP000238882">
    <property type="component" value="Unassembled WGS sequence"/>
</dbReference>
<dbReference type="OrthoDB" id="1490880at2"/>
<feature type="transmembrane region" description="Helical" evidence="1">
    <location>
        <begin position="87"/>
        <end position="112"/>
    </location>
</feature>
<dbReference type="EMBL" id="MSCN01000001">
    <property type="protein sequence ID" value="PQJ78131.1"/>
    <property type="molecule type" value="Genomic_DNA"/>
</dbReference>
<evidence type="ECO:0000256" key="1">
    <source>
        <dbReference type="SAM" id="Phobius"/>
    </source>
</evidence>
<reference evidence="3 4" key="1">
    <citation type="submission" date="2016-12" db="EMBL/GenBank/DDBJ databases">
        <title>Trade-off between light-utilization and light-protection in marine flavobacteria.</title>
        <authorList>
            <person name="Kumagai Y."/>
            <person name="Yoshizawa S."/>
            <person name="Kogure K."/>
            <person name="Iwasaki W."/>
        </authorList>
    </citation>
    <scope>NUCLEOTIDE SEQUENCE [LARGE SCALE GENOMIC DNA]</scope>
    <source>
        <strain evidence="3 4">NBRC 108759</strain>
    </source>
</reference>
<dbReference type="AlphaFoldDB" id="A0A2S7WLE2"/>
<sequence length="254" mass="28080">MLETIRKIGIITKGIIYTLVGLLTLLASLNLGGKISGKDGVINFLEEQNFGQVIVLALGVGLIMYALWKMYAAFWDGKNEGSSKKGILIRIGYFISGLIYGALASSVLFSSVSSTSGNTRTEAVKTLLQQDSGVLALYLIGIILFFVGIYQFYKGYSGKFLEDIENVRNIESKDILKKSGKYGHMARGVSFTLFAFFVFVAASQKNAQAIKGLKDMFNFLQNFSWGNILMGIMALGFVFYGLYQYFLAKYSSLY</sequence>
<feature type="domain" description="DUF1206" evidence="2">
    <location>
        <begin position="91"/>
        <end position="157"/>
    </location>
</feature>
<evidence type="ECO:0000313" key="3">
    <source>
        <dbReference type="EMBL" id="PQJ78131.1"/>
    </source>
</evidence>
<feature type="domain" description="DUF1206" evidence="2">
    <location>
        <begin position="183"/>
        <end position="250"/>
    </location>
</feature>
<feature type="transmembrane region" description="Helical" evidence="1">
    <location>
        <begin position="223"/>
        <end position="243"/>
    </location>
</feature>
<proteinExistence type="predicted"/>
<evidence type="ECO:0000313" key="4">
    <source>
        <dbReference type="Proteomes" id="UP000238882"/>
    </source>
</evidence>
<keyword evidence="4" id="KW-1185">Reference proteome</keyword>
<accession>A0A2S7WLE2</accession>
<gene>
    <name evidence="3" type="ORF">BTO18_02500</name>
</gene>
<feature type="transmembrane region" description="Helical" evidence="1">
    <location>
        <begin position="14"/>
        <end position="33"/>
    </location>
</feature>